<dbReference type="GO" id="GO:0043190">
    <property type="term" value="C:ATP-binding cassette (ABC) transporter complex"/>
    <property type="evidence" value="ECO:0007669"/>
    <property type="project" value="InterPro"/>
</dbReference>
<dbReference type="PANTHER" id="PTHR30614">
    <property type="entry name" value="MEMBRANE COMPONENT OF AMINO ACID ABC TRANSPORTER"/>
    <property type="match status" value="1"/>
</dbReference>
<keyword evidence="5 9" id="KW-0812">Transmembrane</keyword>
<accession>A0A382HYU6</accession>
<dbReference type="Gene3D" id="1.10.3720.10">
    <property type="entry name" value="MetI-like"/>
    <property type="match status" value="1"/>
</dbReference>
<evidence type="ECO:0000256" key="1">
    <source>
        <dbReference type="ARBA" id="ARBA00004651"/>
    </source>
</evidence>
<dbReference type="InterPro" id="IPR010065">
    <property type="entry name" value="AA_ABC_transptr_permease_3TM"/>
</dbReference>
<evidence type="ECO:0000256" key="2">
    <source>
        <dbReference type="ARBA" id="ARBA00010072"/>
    </source>
</evidence>
<feature type="domain" description="ABC transmembrane type-1" evidence="10">
    <location>
        <begin position="25"/>
        <end position="209"/>
    </location>
</feature>
<dbReference type="EMBL" id="UINC01064015">
    <property type="protein sequence ID" value="SVB92259.1"/>
    <property type="molecule type" value="Genomic_DNA"/>
</dbReference>
<dbReference type="GO" id="GO:0022857">
    <property type="term" value="F:transmembrane transporter activity"/>
    <property type="evidence" value="ECO:0007669"/>
    <property type="project" value="InterPro"/>
</dbReference>
<organism evidence="11">
    <name type="scientific">marine metagenome</name>
    <dbReference type="NCBI Taxonomy" id="408172"/>
    <lineage>
        <taxon>unclassified sequences</taxon>
        <taxon>metagenomes</taxon>
        <taxon>ecological metagenomes</taxon>
    </lineage>
</organism>
<evidence type="ECO:0000256" key="3">
    <source>
        <dbReference type="ARBA" id="ARBA00022448"/>
    </source>
</evidence>
<evidence type="ECO:0000259" key="10">
    <source>
        <dbReference type="PROSITE" id="PS50928"/>
    </source>
</evidence>
<keyword evidence="8 9" id="KW-0472">Membrane</keyword>
<keyword evidence="4" id="KW-1003">Cell membrane</keyword>
<dbReference type="CDD" id="cd06261">
    <property type="entry name" value="TM_PBP2"/>
    <property type="match status" value="1"/>
</dbReference>
<dbReference type="AlphaFoldDB" id="A0A382HYU6"/>
<dbReference type="InterPro" id="IPR043429">
    <property type="entry name" value="ArtM/GltK/GlnP/TcyL/YhdX-like"/>
</dbReference>
<keyword evidence="7 9" id="KW-1133">Transmembrane helix</keyword>
<dbReference type="SUPFAM" id="SSF161098">
    <property type="entry name" value="MetI-like"/>
    <property type="match status" value="1"/>
</dbReference>
<sequence length="209" mass="23425">VDRLIESFLNPEVMRISAPYLVRGFWMTVKLCFLVIPLGITTGLLLAVLHNLGRRWLNVLIIVYVDLFRAFPPLVLLVFVYYGLPFMGVILSPFLAVALAFTLNTSSYYGEILRAGIESIPRSQWEVARSTGLNRIHTMRFVILPQAIRSVLPDLVSNTLEVVKLPSLASVVALPELLRMARIAQGLTFNPTPLILAAGTYFLLLWPFV</sequence>
<dbReference type="NCBIfam" id="TIGR01726">
    <property type="entry name" value="HEQRo_perm_3TM"/>
    <property type="match status" value="1"/>
</dbReference>
<reference evidence="11" key="1">
    <citation type="submission" date="2018-05" db="EMBL/GenBank/DDBJ databases">
        <authorList>
            <person name="Lanie J.A."/>
            <person name="Ng W.-L."/>
            <person name="Kazmierczak K.M."/>
            <person name="Andrzejewski T.M."/>
            <person name="Davidsen T.M."/>
            <person name="Wayne K.J."/>
            <person name="Tettelin H."/>
            <person name="Glass J.I."/>
            <person name="Rusch D."/>
            <person name="Podicherti R."/>
            <person name="Tsui H.-C.T."/>
            <person name="Winkler M.E."/>
        </authorList>
    </citation>
    <scope>NUCLEOTIDE SEQUENCE</scope>
</reference>
<feature type="transmembrane region" description="Helical" evidence="9">
    <location>
        <begin position="86"/>
        <end position="104"/>
    </location>
</feature>
<feature type="transmembrane region" description="Helical" evidence="9">
    <location>
        <begin position="56"/>
        <end position="80"/>
    </location>
</feature>
<dbReference type="InterPro" id="IPR000515">
    <property type="entry name" value="MetI-like"/>
</dbReference>
<dbReference type="Pfam" id="PF00528">
    <property type="entry name" value="BPD_transp_1"/>
    <property type="match status" value="1"/>
</dbReference>
<evidence type="ECO:0000256" key="4">
    <source>
        <dbReference type="ARBA" id="ARBA00022475"/>
    </source>
</evidence>
<keyword evidence="3" id="KW-0813">Transport</keyword>
<keyword evidence="6" id="KW-0029">Amino-acid transport</keyword>
<name>A0A382HYU6_9ZZZZ</name>
<evidence type="ECO:0000256" key="8">
    <source>
        <dbReference type="ARBA" id="ARBA00023136"/>
    </source>
</evidence>
<evidence type="ECO:0000313" key="11">
    <source>
        <dbReference type="EMBL" id="SVB92259.1"/>
    </source>
</evidence>
<evidence type="ECO:0000256" key="9">
    <source>
        <dbReference type="SAM" id="Phobius"/>
    </source>
</evidence>
<feature type="non-terminal residue" evidence="11">
    <location>
        <position position="209"/>
    </location>
</feature>
<dbReference type="PROSITE" id="PS50928">
    <property type="entry name" value="ABC_TM1"/>
    <property type="match status" value="1"/>
</dbReference>
<comment type="subcellular location">
    <subcellularLocation>
        <location evidence="1">Cell membrane</location>
        <topology evidence="1">Multi-pass membrane protein</topology>
    </subcellularLocation>
</comment>
<dbReference type="PANTHER" id="PTHR30614:SF20">
    <property type="entry name" value="GLUTAMINE TRANSPORT SYSTEM PERMEASE PROTEIN GLNP"/>
    <property type="match status" value="1"/>
</dbReference>
<protein>
    <recommendedName>
        <fullName evidence="10">ABC transmembrane type-1 domain-containing protein</fullName>
    </recommendedName>
</protein>
<dbReference type="GO" id="GO:0006865">
    <property type="term" value="P:amino acid transport"/>
    <property type="evidence" value="ECO:0007669"/>
    <property type="project" value="UniProtKB-KW"/>
</dbReference>
<feature type="transmembrane region" description="Helical" evidence="9">
    <location>
        <begin position="24"/>
        <end position="49"/>
    </location>
</feature>
<dbReference type="InterPro" id="IPR035906">
    <property type="entry name" value="MetI-like_sf"/>
</dbReference>
<feature type="transmembrane region" description="Helical" evidence="9">
    <location>
        <begin position="187"/>
        <end position="208"/>
    </location>
</feature>
<comment type="similarity">
    <text evidence="2">Belongs to the binding-protein-dependent transport system permease family. HisMQ subfamily.</text>
</comment>
<proteinExistence type="inferred from homology"/>
<evidence type="ECO:0000256" key="5">
    <source>
        <dbReference type="ARBA" id="ARBA00022692"/>
    </source>
</evidence>
<evidence type="ECO:0000256" key="7">
    <source>
        <dbReference type="ARBA" id="ARBA00022989"/>
    </source>
</evidence>
<feature type="non-terminal residue" evidence="11">
    <location>
        <position position="1"/>
    </location>
</feature>
<gene>
    <name evidence="11" type="ORF">METZ01_LOCUS245113</name>
</gene>
<evidence type="ECO:0000256" key="6">
    <source>
        <dbReference type="ARBA" id="ARBA00022970"/>
    </source>
</evidence>